<geneLocation type="plasmid" evidence="1">
    <name>p12939-PER</name>
</geneLocation>
<proteinExistence type="predicted"/>
<dbReference type="AlphaFoldDB" id="A0A2L1KFQ5"/>
<evidence type="ECO:0000313" key="1">
    <source>
        <dbReference type="EMBL" id="AVE21063.1"/>
    </source>
</evidence>
<organism evidence="1">
    <name type="scientific">Pseudomonas aeruginosa</name>
    <dbReference type="NCBI Taxonomy" id="287"/>
    <lineage>
        <taxon>Bacteria</taxon>
        <taxon>Pseudomonadati</taxon>
        <taxon>Pseudomonadota</taxon>
        <taxon>Gammaproteobacteria</taxon>
        <taxon>Pseudomonadales</taxon>
        <taxon>Pseudomonadaceae</taxon>
        <taxon>Pseudomonas</taxon>
    </lineage>
</organism>
<accession>A0A2L1KFQ5</accession>
<dbReference type="RefSeq" id="WP_023111080.1">
    <property type="nucleotide sequence ID" value="NZ_MT598646.1"/>
</dbReference>
<sequence length="327" mass="36199">MASILLFLQALPSAMCLVGVAQDCRQGACLTISNRFPSGASLDQVKKDAKKLAKSNGLSLHEALDQAAAAHGAQVPWHRIQEFLAGDDDETLLARFALPLYAGGVFTVSLTETRPMISVTGRTGAGKSTTALLIAERYLASCRGRVHLVSPLHVQPTSTVEELSEGCWMDVWDRISLKYPGRCVRVVCPERTAEMYMVGPLDLSHSQPERGDLVVLDERYHCAKGQSLIDVAEIARMWRVGLILCKQPRPWEHETITDESVGDPFSLHIKCSRDLRLDQCRLQLEEMVNGRWGECLIVPGAPYGSSKRKFRFQRSALGALKSHFARE</sequence>
<protein>
    <submittedName>
        <fullName evidence="1">Uncharacterized protein</fullName>
    </submittedName>
</protein>
<dbReference type="InterPro" id="IPR027417">
    <property type="entry name" value="P-loop_NTPase"/>
</dbReference>
<dbReference type="EMBL" id="MF344569">
    <property type="protein sequence ID" value="AVE21063.1"/>
    <property type="molecule type" value="Genomic_DNA"/>
</dbReference>
<reference evidence="1" key="1">
    <citation type="submission" date="2017-06" db="EMBL/GenBank/DDBJ databases">
        <title>Complete sequence of p12939-PER from clinical Pseudomonas aeruginosa.</title>
        <authorList>
            <person name="Yuan M."/>
            <person name="Feng J."/>
            <person name="Zhan Z."/>
            <person name="Jiang X."/>
            <person name="Zhang D."/>
            <person name="Chen X."/>
            <person name="Zhao X."/>
            <person name="Che J."/>
            <person name="Lu J."/>
            <person name="Xu J."/>
            <person name="Li J."/>
            <person name="Zhou D."/>
        </authorList>
    </citation>
    <scope>NUCLEOTIDE SEQUENCE</scope>
    <source>
        <plasmid evidence="1">p12939-PER</plasmid>
    </source>
</reference>
<dbReference type="SUPFAM" id="SSF52540">
    <property type="entry name" value="P-loop containing nucleoside triphosphate hydrolases"/>
    <property type="match status" value="1"/>
</dbReference>
<name>A0A2L1KFQ5_PSEAI</name>
<keyword evidence="1" id="KW-0614">Plasmid</keyword>